<organism evidence="1 2">
    <name type="scientific">Cucumis melo var. makuwa</name>
    <name type="common">Oriental melon</name>
    <dbReference type="NCBI Taxonomy" id="1194695"/>
    <lineage>
        <taxon>Eukaryota</taxon>
        <taxon>Viridiplantae</taxon>
        <taxon>Streptophyta</taxon>
        <taxon>Embryophyta</taxon>
        <taxon>Tracheophyta</taxon>
        <taxon>Spermatophyta</taxon>
        <taxon>Magnoliopsida</taxon>
        <taxon>eudicotyledons</taxon>
        <taxon>Gunneridae</taxon>
        <taxon>Pentapetalae</taxon>
        <taxon>rosids</taxon>
        <taxon>fabids</taxon>
        <taxon>Cucurbitales</taxon>
        <taxon>Cucurbitaceae</taxon>
        <taxon>Benincaseae</taxon>
        <taxon>Cucumis</taxon>
    </lineage>
</organism>
<accession>A0A5D3DY32</accession>
<dbReference type="EMBL" id="SSTD01002040">
    <property type="protein sequence ID" value="TYK28797.1"/>
    <property type="molecule type" value="Genomic_DNA"/>
</dbReference>
<evidence type="ECO:0000313" key="1">
    <source>
        <dbReference type="EMBL" id="TYK28797.1"/>
    </source>
</evidence>
<proteinExistence type="predicted"/>
<name>A0A5D3DY32_CUCMM</name>
<protein>
    <submittedName>
        <fullName evidence="1">Transposon Tf2-1 polyprotein isoform X1</fullName>
    </submittedName>
</protein>
<dbReference type="AlphaFoldDB" id="A0A5D3DY32"/>
<dbReference type="Proteomes" id="UP000321947">
    <property type="component" value="Unassembled WGS sequence"/>
</dbReference>
<reference evidence="1 2" key="1">
    <citation type="submission" date="2019-08" db="EMBL/GenBank/DDBJ databases">
        <title>Draft genome sequences of two oriental melons (Cucumis melo L. var makuwa).</title>
        <authorList>
            <person name="Kwon S.-Y."/>
        </authorList>
    </citation>
    <scope>NUCLEOTIDE SEQUENCE [LARGE SCALE GENOMIC DNA]</scope>
    <source>
        <strain evidence="2">cv. Chang Bougi</strain>
        <tissue evidence="1">Leaf</tissue>
    </source>
</reference>
<gene>
    <name evidence="1" type="ORF">E5676_scaffold403G001630</name>
</gene>
<comment type="caution">
    <text evidence="1">The sequence shown here is derived from an EMBL/GenBank/DDBJ whole genome shotgun (WGS) entry which is preliminary data.</text>
</comment>
<evidence type="ECO:0000313" key="2">
    <source>
        <dbReference type="Proteomes" id="UP000321947"/>
    </source>
</evidence>
<sequence>MMLIAQLVENREIIRGEANLNGFAGGKYPPQAVTNAKATANQSTGDNKGNTSFPIRTITLRSPKTRESIGNLRMFVVNSNNEELEIVEEVGAESKELRMAEVKDNTAACVELSINSVVDMNDLENNESQRIVAR</sequence>